<dbReference type="Proteomes" id="UP001204798">
    <property type="component" value="Unassembled WGS sequence"/>
</dbReference>
<accession>A0ABT2ESY5</accession>
<evidence type="ECO:0000256" key="1">
    <source>
        <dbReference type="ARBA" id="ARBA00009232"/>
    </source>
</evidence>
<dbReference type="PANTHER" id="PTHR10429:SF0">
    <property type="entry name" value="DNA-3-METHYLADENINE GLYCOSYLASE"/>
    <property type="match status" value="1"/>
</dbReference>
<dbReference type="RefSeq" id="WP_259101872.1">
    <property type="nucleotide sequence ID" value="NZ_CP130454.1"/>
</dbReference>
<evidence type="ECO:0000256" key="3">
    <source>
        <dbReference type="ARBA" id="ARBA00022801"/>
    </source>
</evidence>
<gene>
    <name evidence="6" type="ORF">M2350_003520</name>
</gene>
<dbReference type="GO" id="GO:0003905">
    <property type="term" value="F:alkylbase DNA N-glycosylase activity"/>
    <property type="evidence" value="ECO:0007669"/>
    <property type="project" value="UniProtKB-EC"/>
</dbReference>
<keyword evidence="2 5" id="KW-0227">DNA damage</keyword>
<dbReference type="Gene3D" id="3.10.300.10">
    <property type="entry name" value="Methylpurine-DNA glycosylase (MPG)"/>
    <property type="match status" value="1"/>
</dbReference>
<comment type="caution">
    <text evidence="6">The sequence shown here is derived from an EMBL/GenBank/DDBJ whole genome shotgun (WGS) entry which is preliminary data.</text>
</comment>
<keyword evidence="7" id="KW-1185">Reference proteome</keyword>
<dbReference type="PANTHER" id="PTHR10429">
    <property type="entry name" value="DNA-3-METHYLADENINE GLYCOSYLASE"/>
    <property type="match status" value="1"/>
</dbReference>
<dbReference type="InterPro" id="IPR003180">
    <property type="entry name" value="MPG"/>
</dbReference>
<evidence type="ECO:0000256" key="4">
    <source>
        <dbReference type="ARBA" id="ARBA00023204"/>
    </source>
</evidence>
<evidence type="ECO:0000313" key="6">
    <source>
        <dbReference type="EMBL" id="MCS3921079.1"/>
    </source>
</evidence>
<evidence type="ECO:0000256" key="2">
    <source>
        <dbReference type="ARBA" id="ARBA00022763"/>
    </source>
</evidence>
<keyword evidence="4 5" id="KW-0234">DNA repair</keyword>
<reference evidence="6 7" key="1">
    <citation type="submission" date="2022-08" db="EMBL/GenBank/DDBJ databases">
        <title>Bacterial and archaeal communities from various locations to study Microbial Dark Matter (Phase II).</title>
        <authorList>
            <person name="Stepanauskas R."/>
        </authorList>
    </citation>
    <scope>NUCLEOTIDE SEQUENCE [LARGE SCALE GENOMIC DNA]</scope>
    <source>
        <strain evidence="6 7">PD1</strain>
    </source>
</reference>
<name>A0ABT2ESY5_9BACT</name>
<protein>
    <recommendedName>
        <fullName evidence="5">Putative 3-methyladenine DNA glycosylase</fullName>
        <ecNumber evidence="5">3.2.2.-</ecNumber>
    </recommendedName>
</protein>
<dbReference type="SUPFAM" id="SSF50486">
    <property type="entry name" value="FMT C-terminal domain-like"/>
    <property type="match status" value="1"/>
</dbReference>
<dbReference type="Pfam" id="PF02245">
    <property type="entry name" value="Pur_DNA_glyco"/>
    <property type="match status" value="1"/>
</dbReference>
<keyword evidence="6" id="KW-0326">Glycosidase</keyword>
<keyword evidence="3 5" id="KW-0378">Hydrolase</keyword>
<evidence type="ECO:0000256" key="5">
    <source>
        <dbReference type="HAMAP-Rule" id="MF_00527"/>
    </source>
</evidence>
<organism evidence="6 7">
    <name type="scientific">Candidatus Fervidibacter sacchari</name>
    <dbReference type="NCBI Taxonomy" id="1448929"/>
    <lineage>
        <taxon>Bacteria</taxon>
        <taxon>Candidatus Fervidibacterota</taxon>
        <taxon>Candidatus Fervidibacter</taxon>
    </lineage>
</organism>
<proteinExistence type="inferred from homology"/>
<comment type="similarity">
    <text evidence="1 5">Belongs to the DNA glycosylase MPG family.</text>
</comment>
<dbReference type="HAMAP" id="MF_00527">
    <property type="entry name" value="3MGH"/>
    <property type="match status" value="1"/>
</dbReference>
<dbReference type="NCBIfam" id="TIGR00567">
    <property type="entry name" value="3mg"/>
    <property type="match status" value="1"/>
</dbReference>
<sequence>MAWGKVLQREFYNRDPVTVAKELLGKVLVRETPEGVTAGVIVETEAYLAQGDPANHAFRGMTDRNKSMFGPPGCAYVYRIHQVCCLNAVTEPEGVPSAVLIRALMPIEGLELMRERLGRFDLFPATGPGKLCKAMAIDLSLDGWDLTFGERLWVAEGDELVEFSESDINVTTRIGVTAAKELPLRFFLRRQPFVNFVSHLGGRVR</sequence>
<evidence type="ECO:0000313" key="7">
    <source>
        <dbReference type="Proteomes" id="UP001204798"/>
    </source>
</evidence>
<dbReference type="InterPro" id="IPR011034">
    <property type="entry name" value="Formyl_transferase-like_C_sf"/>
</dbReference>
<dbReference type="InterPro" id="IPR036995">
    <property type="entry name" value="MPG_sf"/>
</dbReference>
<dbReference type="EMBL" id="JANUCP010000009">
    <property type="protein sequence ID" value="MCS3921079.1"/>
    <property type="molecule type" value="Genomic_DNA"/>
</dbReference>
<dbReference type="CDD" id="cd00540">
    <property type="entry name" value="AAG"/>
    <property type="match status" value="1"/>
</dbReference>
<dbReference type="EC" id="3.2.2.-" evidence="5"/>